<dbReference type="EMBL" id="CP001032">
    <property type="protein sequence ID" value="ACB76500.1"/>
    <property type="molecule type" value="Genomic_DNA"/>
</dbReference>
<dbReference type="GO" id="GO:0005975">
    <property type="term" value="P:carbohydrate metabolic process"/>
    <property type="evidence" value="ECO:0007669"/>
    <property type="project" value="InterPro"/>
</dbReference>
<proteinExistence type="inferred from homology"/>
<accession>B1ZN49</accession>
<dbReference type="Pfam" id="PF05345">
    <property type="entry name" value="He_PIG"/>
    <property type="match status" value="1"/>
</dbReference>
<dbReference type="PANTHER" id="PTHR11452:SF75">
    <property type="entry name" value="ALPHA-GALACTOSIDASE MEL1"/>
    <property type="match status" value="1"/>
</dbReference>
<dbReference type="HOGENOM" id="CLU_013093_1_2_0"/>
<dbReference type="Pfam" id="PF17801">
    <property type="entry name" value="Melibiase_C"/>
    <property type="match status" value="1"/>
</dbReference>
<comment type="similarity">
    <text evidence="1 5">Belongs to the glycosyl hydrolase 27 family.</text>
</comment>
<dbReference type="SUPFAM" id="SSF49313">
    <property type="entry name" value="Cadherin-like"/>
    <property type="match status" value="1"/>
</dbReference>
<organism evidence="8 9">
    <name type="scientific">Opitutus terrae (strain DSM 11246 / JCM 15787 / PB90-1)</name>
    <dbReference type="NCBI Taxonomy" id="452637"/>
    <lineage>
        <taxon>Bacteria</taxon>
        <taxon>Pseudomonadati</taxon>
        <taxon>Verrucomicrobiota</taxon>
        <taxon>Opitutia</taxon>
        <taxon>Opitutales</taxon>
        <taxon>Opitutaceae</taxon>
        <taxon>Opitutus</taxon>
    </lineage>
</organism>
<keyword evidence="9" id="KW-1185">Reference proteome</keyword>
<dbReference type="SUPFAM" id="SSF51011">
    <property type="entry name" value="Glycosyl hydrolase domain"/>
    <property type="match status" value="1"/>
</dbReference>
<evidence type="ECO:0000313" key="8">
    <source>
        <dbReference type="EMBL" id="ACB76500.1"/>
    </source>
</evidence>
<feature type="domain" description="Alpha galactosidase C-terminal" evidence="7">
    <location>
        <begin position="454"/>
        <end position="531"/>
    </location>
</feature>
<evidence type="ECO:0000256" key="2">
    <source>
        <dbReference type="ARBA" id="ARBA00022729"/>
    </source>
</evidence>
<dbReference type="eggNOG" id="COG1501">
    <property type="taxonomic scope" value="Bacteria"/>
</dbReference>
<dbReference type="SUPFAM" id="SSF51445">
    <property type="entry name" value="(Trans)glycosidases"/>
    <property type="match status" value="1"/>
</dbReference>
<dbReference type="InterPro" id="IPR041233">
    <property type="entry name" value="Melibiase_C"/>
</dbReference>
<dbReference type="InterPro" id="IPR013785">
    <property type="entry name" value="Aldolase_TIM"/>
</dbReference>
<dbReference type="AlphaFoldDB" id="B1ZN49"/>
<dbReference type="GO" id="GO:0016020">
    <property type="term" value="C:membrane"/>
    <property type="evidence" value="ECO:0007669"/>
    <property type="project" value="InterPro"/>
</dbReference>
<dbReference type="Pfam" id="PF16499">
    <property type="entry name" value="Melibiase_2"/>
    <property type="match status" value="2"/>
</dbReference>
<keyword evidence="5" id="KW-1015">Disulfide bond</keyword>
<dbReference type="Proteomes" id="UP000007013">
    <property type="component" value="Chromosome"/>
</dbReference>
<dbReference type="PANTHER" id="PTHR11452">
    <property type="entry name" value="ALPHA-GALACTOSIDASE/ALPHA-N-ACETYLGALACTOSAMINIDASE"/>
    <property type="match status" value="1"/>
</dbReference>
<dbReference type="CDD" id="cd14792">
    <property type="entry name" value="GH27"/>
    <property type="match status" value="1"/>
</dbReference>
<gene>
    <name evidence="8" type="ordered locus">Oter_3220</name>
</gene>
<evidence type="ECO:0000259" key="7">
    <source>
        <dbReference type="Pfam" id="PF17801"/>
    </source>
</evidence>
<keyword evidence="2 6" id="KW-0732">Signal</keyword>
<feature type="signal peptide" evidence="6">
    <location>
        <begin position="1"/>
        <end position="23"/>
    </location>
</feature>
<protein>
    <recommendedName>
        <fullName evidence="5">Alpha-galactosidase</fullName>
        <ecNumber evidence="5">3.2.1.22</ecNumber>
    </recommendedName>
    <alternativeName>
        <fullName evidence="5">Melibiase</fullName>
    </alternativeName>
</protein>
<dbReference type="CAZy" id="GH27">
    <property type="family name" value="Glycoside Hydrolase Family 27"/>
</dbReference>
<dbReference type="Gene3D" id="2.60.40.10">
    <property type="entry name" value="Immunoglobulins"/>
    <property type="match status" value="1"/>
</dbReference>
<dbReference type="EC" id="3.2.1.22" evidence="5"/>
<dbReference type="KEGG" id="ote:Oter_3220"/>
<name>B1ZN49_OPITP</name>
<comment type="catalytic activity">
    <reaction evidence="5">
        <text>Hydrolysis of terminal, non-reducing alpha-D-galactose residues in alpha-D-galactosides, including galactose oligosaccharides, galactomannans and galactolipids.</text>
        <dbReference type="EC" id="3.2.1.22"/>
    </reaction>
</comment>
<dbReference type="Gene3D" id="2.60.40.1180">
    <property type="entry name" value="Golgi alpha-mannosidase II"/>
    <property type="match status" value="1"/>
</dbReference>
<dbReference type="RefSeq" id="WP_012376029.1">
    <property type="nucleotide sequence ID" value="NC_010571.1"/>
</dbReference>
<dbReference type="GO" id="GO:0004557">
    <property type="term" value="F:alpha-galactosidase activity"/>
    <property type="evidence" value="ECO:0007669"/>
    <property type="project" value="UniProtKB-EC"/>
</dbReference>
<keyword evidence="4 5" id="KW-0326">Glycosidase</keyword>
<keyword evidence="3 5" id="KW-0378">Hydrolase</keyword>
<sequence length="535" mass="58572">MKASSLNKSFFVAALACAGFFLAAVEPLAATTPQILTPPAPATPRINGASVFGVRPGAPFLYAIPATGQRPMTFAVDGLPDGLTLDSATGRITGALAKAGEHLVTLRAKNALGEAERKFRIVVGDRIALTPPMGWSSWNCWGDAVSQELVLSSARAMAEKGLRNHGWTYINIDDGWQGKRGGEFNGLQPNKKFPDMKALGDEIHALGLKFGVYSSPWRGTYAGYPGGSSDNADGTYEWVESGNVNEFFKLNKDPNAADAKPNWVNWTFGAHSFATSDARQWAQWGVDYLKYDWFPNDVPHVQEMTDALRATGRDIVFSLSNTGLYDSAPDYVRLAQLWRTTGDIVDTWDSVSRNGFSQDRWAAYTGPGHWSDPDMLVLGKVGWGPNLHPTRLTPDEQYSHMSLWCLLSAPLLLGCDLAQIDDFTLSLLTNDEVLAINQDALGKQATQFSNVDGKVVYAKTLEDGSFAVGLFNRGEAETTVTVKWGPWGNLPTPHVGTTFRVRDLWRQQDRGDFKDQFETKVAPHGVVLVRLIPTP</sequence>
<dbReference type="PRINTS" id="PR00740">
    <property type="entry name" value="GLHYDRLASE27"/>
</dbReference>
<dbReference type="InterPro" id="IPR013783">
    <property type="entry name" value="Ig-like_fold"/>
</dbReference>
<dbReference type="OrthoDB" id="9807519at2"/>
<reference evidence="8 9" key="1">
    <citation type="journal article" date="2011" name="J. Bacteriol.">
        <title>Genome sequence of the verrucomicrobium Opitutus terrae PB90-1, an abundant inhabitant of rice paddy soil ecosystems.</title>
        <authorList>
            <person name="van Passel M.W."/>
            <person name="Kant R."/>
            <person name="Palva A."/>
            <person name="Copeland A."/>
            <person name="Lucas S."/>
            <person name="Lapidus A."/>
            <person name="Glavina del Rio T."/>
            <person name="Pitluck S."/>
            <person name="Goltsman E."/>
            <person name="Clum A."/>
            <person name="Sun H."/>
            <person name="Schmutz J."/>
            <person name="Larimer F.W."/>
            <person name="Land M.L."/>
            <person name="Hauser L."/>
            <person name="Kyrpides N."/>
            <person name="Mikhailova N."/>
            <person name="Richardson P.P."/>
            <person name="Janssen P.H."/>
            <person name="de Vos W.M."/>
            <person name="Smidt H."/>
        </authorList>
    </citation>
    <scope>NUCLEOTIDE SEQUENCE [LARGE SCALE GENOMIC DNA]</scope>
    <source>
        <strain evidence="9">DSM 11246 / JCM 15787 / PB90-1</strain>
    </source>
</reference>
<evidence type="ECO:0000313" key="9">
    <source>
        <dbReference type="Proteomes" id="UP000007013"/>
    </source>
</evidence>
<evidence type="ECO:0000256" key="3">
    <source>
        <dbReference type="ARBA" id="ARBA00022801"/>
    </source>
</evidence>
<feature type="chain" id="PRO_5002774254" description="Alpha-galactosidase" evidence="6">
    <location>
        <begin position="24"/>
        <end position="535"/>
    </location>
</feature>
<evidence type="ECO:0000256" key="1">
    <source>
        <dbReference type="ARBA" id="ARBA00009743"/>
    </source>
</evidence>
<dbReference type="GO" id="GO:0005509">
    <property type="term" value="F:calcium ion binding"/>
    <property type="evidence" value="ECO:0007669"/>
    <property type="project" value="InterPro"/>
</dbReference>
<dbReference type="STRING" id="452637.Oter_3220"/>
<evidence type="ECO:0000256" key="4">
    <source>
        <dbReference type="ARBA" id="ARBA00023295"/>
    </source>
</evidence>
<dbReference type="Gene3D" id="3.20.20.70">
    <property type="entry name" value="Aldolase class I"/>
    <property type="match status" value="1"/>
</dbReference>
<dbReference type="InterPro" id="IPR015919">
    <property type="entry name" value="Cadherin-like_sf"/>
</dbReference>
<dbReference type="InterPro" id="IPR002241">
    <property type="entry name" value="Glyco_hydro_27"/>
</dbReference>
<evidence type="ECO:0000256" key="6">
    <source>
        <dbReference type="SAM" id="SignalP"/>
    </source>
</evidence>
<dbReference type="InterPro" id="IPR017853">
    <property type="entry name" value="GH"/>
</dbReference>
<dbReference type="InterPro" id="IPR013780">
    <property type="entry name" value="Glyco_hydro_b"/>
</dbReference>
<evidence type="ECO:0000256" key="5">
    <source>
        <dbReference type="RuleBase" id="RU361168"/>
    </source>
</evidence>